<dbReference type="AlphaFoldDB" id="D3GMH7"/>
<reference evidence="1" key="1">
    <citation type="journal article" date="2010" name="PLoS ONE">
        <title>Evolution in quantum leaps: multiple combinatorial transfers of HPI and other genetic modules in Enterobacteriaceae.</title>
        <authorList>
            <person name="Paauw A."/>
            <person name="Leverstein-van Hall M.A."/>
            <person name="Verhoef J."/>
            <person name="Fluit A.C."/>
        </authorList>
    </citation>
    <scope>NUCLEOTIDE SEQUENCE</scope>
    <source>
        <strain evidence="1">05-545</strain>
    </source>
</reference>
<protein>
    <submittedName>
        <fullName evidence="1">Uncharacterized protein</fullName>
    </submittedName>
</protein>
<sequence length="129" mass="14613">MRILTNRLYQPNNLEEAVMVETSKQDRMPYLLFLCENRILAQNIDGHVIDLGGLTKQNGTIDWLLDGNKEKGENLKTEIEALEDIANKIDFLFLDGQFTSLPDISAEYKDKLTSAPSMEIVLNELGDKP</sequence>
<evidence type="ECO:0000313" key="1">
    <source>
        <dbReference type="EMBL" id="CAX65464.1"/>
    </source>
</evidence>
<proteinExistence type="predicted"/>
<organism evidence="1">
    <name type="scientific">Enterobacter hormaechei</name>
    <dbReference type="NCBI Taxonomy" id="158836"/>
    <lineage>
        <taxon>Bacteria</taxon>
        <taxon>Pseudomonadati</taxon>
        <taxon>Pseudomonadota</taxon>
        <taxon>Gammaproteobacteria</taxon>
        <taxon>Enterobacterales</taxon>
        <taxon>Enterobacteriaceae</taxon>
        <taxon>Enterobacter</taxon>
        <taxon>Enterobacter cloacae complex</taxon>
    </lineage>
</organism>
<name>D3GMH7_9ENTR</name>
<accession>D3GMH7</accession>
<dbReference type="EMBL" id="FN297818">
    <property type="protein sequence ID" value="CAX65464.1"/>
    <property type="molecule type" value="Genomic_DNA"/>
</dbReference>